<dbReference type="PANTHER" id="PTHR30204:SF92">
    <property type="entry name" value="HTH-TYPE TRANSCRIPTIONAL REGULATOR ZNTR"/>
    <property type="match status" value="1"/>
</dbReference>
<dbReference type="PROSITE" id="PS00552">
    <property type="entry name" value="HTH_MERR_1"/>
    <property type="match status" value="1"/>
</dbReference>
<dbReference type="PANTHER" id="PTHR30204">
    <property type="entry name" value="REDOX-CYCLING DRUG-SENSING TRANSCRIPTIONAL ACTIVATOR SOXR"/>
    <property type="match status" value="1"/>
</dbReference>
<dbReference type="GO" id="GO:0003677">
    <property type="term" value="F:DNA binding"/>
    <property type="evidence" value="ECO:0007669"/>
    <property type="project" value="UniProtKB-KW"/>
</dbReference>
<keyword evidence="1" id="KW-0238">DNA-binding</keyword>
<evidence type="ECO:0000313" key="3">
    <source>
        <dbReference type="EMBL" id="ODS01935.1"/>
    </source>
</evidence>
<feature type="domain" description="HTH merR-type" evidence="2">
    <location>
        <begin position="1"/>
        <end position="69"/>
    </location>
</feature>
<dbReference type="RefSeq" id="WP_069624791.1">
    <property type="nucleotide sequence ID" value="NZ_LPWD01000422.1"/>
</dbReference>
<evidence type="ECO:0000256" key="1">
    <source>
        <dbReference type="ARBA" id="ARBA00023125"/>
    </source>
</evidence>
<dbReference type="Proteomes" id="UP000095042">
    <property type="component" value="Unassembled WGS sequence"/>
</dbReference>
<proteinExistence type="predicted"/>
<sequence>MLIGKLAAETGIHIETIRYYERVGLLASPPRTRGRHRVYDEHHSQRLTFIRRSRELGFSLDDIRTLLDLSDRKQDCAARKVTLRHLDDVRGKIASLKRLEKALENMTEACTPGDQKSCPIFDALSGRG</sequence>
<evidence type="ECO:0000313" key="4">
    <source>
        <dbReference type="Proteomes" id="UP000095042"/>
    </source>
</evidence>
<protein>
    <recommendedName>
        <fullName evidence="2">HTH merR-type domain-containing protein</fullName>
    </recommendedName>
</protein>
<comment type="caution">
    <text evidence="3">The sequence shown here is derived from an EMBL/GenBank/DDBJ whole genome shotgun (WGS) entry which is preliminary data.</text>
</comment>
<dbReference type="PROSITE" id="PS50937">
    <property type="entry name" value="HTH_MERR_2"/>
    <property type="match status" value="1"/>
</dbReference>
<keyword evidence="4" id="KW-1185">Reference proteome</keyword>
<dbReference type="Gene3D" id="1.10.1660.10">
    <property type="match status" value="1"/>
</dbReference>
<dbReference type="SUPFAM" id="SSF46955">
    <property type="entry name" value="Putative DNA-binding domain"/>
    <property type="match status" value="1"/>
</dbReference>
<dbReference type="InterPro" id="IPR000551">
    <property type="entry name" value="MerR-type_HTH_dom"/>
</dbReference>
<dbReference type="PRINTS" id="PR00040">
    <property type="entry name" value="HTHMERR"/>
</dbReference>
<name>A0A1E3W7Y4_9HYPH</name>
<dbReference type="Pfam" id="PF13411">
    <property type="entry name" value="MerR_1"/>
    <property type="match status" value="1"/>
</dbReference>
<organism evidence="3 4">
    <name type="scientific">Methyloceanibacter marginalis</name>
    <dbReference type="NCBI Taxonomy" id="1774971"/>
    <lineage>
        <taxon>Bacteria</taxon>
        <taxon>Pseudomonadati</taxon>
        <taxon>Pseudomonadota</taxon>
        <taxon>Alphaproteobacteria</taxon>
        <taxon>Hyphomicrobiales</taxon>
        <taxon>Hyphomicrobiaceae</taxon>
        <taxon>Methyloceanibacter</taxon>
    </lineage>
</organism>
<evidence type="ECO:0000259" key="2">
    <source>
        <dbReference type="PROSITE" id="PS50937"/>
    </source>
</evidence>
<dbReference type="OrthoDB" id="9802944at2"/>
<accession>A0A1E3W7Y4</accession>
<dbReference type="GO" id="GO:0003700">
    <property type="term" value="F:DNA-binding transcription factor activity"/>
    <property type="evidence" value="ECO:0007669"/>
    <property type="project" value="InterPro"/>
</dbReference>
<dbReference type="InterPro" id="IPR047057">
    <property type="entry name" value="MerR_fam"/>
</dbReference>
<reference evidence="3 4" key="1">
    <citation type="journal article" date="2016" name="Environ. Microbiol.">
        <title>New Methyloceanibacter diversity from North Sea sediments includes methanotroph containing solely the soluble methane monooxygenase.</title>
        <authorList>
            <person name="Vekeman B."/>
            <person name="Kerckhof F.M."/>
            <person name="Cremers G."/>
            <person name="de Vos P."/>
            <person name="Vandamme P."/>
            <person name="Boon N."/>
            <person name="Op den Camp H.J."/>
            <person name="Heylen K."/>
        </authorList>
    </citation>
    <scope>NUCLEOTIDE SEQUENCE [LARGE SCALE GENOMIC DNA]</scope>
    <source>
        <strain evidence="3 4">R-67177</strain>
    </source>
</reference>
<dbReference type="EMBL" id="LPWD01000422">
    <property type="protein sequence ID" value="ODS01935.1"/>
    <property type="molecule type" value="Genomic_DNA"/>
</dbReference>
<dbReference type="InterPro" id="IPR009061">
    <property type="entry name" value="DNA-bd_dom_put_sf"/>
</dbReference>
<dbReference type="CDD" id="cd04785">
    <property type="entry name" value="HTH_CadR-PbrR-like"/>
    <property type="match status" value="1"/>
</dbReference>
<dbReference type="AlphaFoldDB" id="A0A1E3W7Y4"/>
<dbReference type="SMART" id="SM00422">
    <property type="entry name" value="HTH_MERR"/>
    <property type="match status" value="1"/>
</dbReference>
<gene>
    <name evidence="3" type="ORF">AUC71_02790</name>
</gene>